<dbReference type="EMBL" id="JAUEPS010000032">
    <property type="protein sequence ID" value="KAK0452042.1"/>
    <property type="molecule type" value="Genomic_DNA"/>
</dbReference>
<reference evidence="1" key="1">
    <citation type="submission" date="2023-06" db="EMBL/GenBank/DDBJ databases">
        <authorList>
            <consortium name="Lawrence Berkeley National Laboratory"/>
            <person name="Ahrendt S."/>
            <person name="Sahu N."/>
            <person name="Indic B."/>
            <person name="Wong-Bajracharya J."/>
            <person name="Merenyi Z."/>
            <person name="Ke H.-M."/>
            <person name="Monk M."/>
            <person name="Kocsube S."/>
            <person name="Drula E."/>
            <person name="Lipzen A."/>
            <person name="Balint B."/>
            <person name="Henrissat B."/>
            <person name="Andreopoulos B."/>
            <person name="Martin F.M."/>
            <person name="Harder C.B."/>
            <person name="Rigling D."/>
            <person name="Ford K.L."/>
            <person name="Foster G.D."/>
            <person name="Pangilinan J."/>
            <person name="Papanicolaou A."/>
            <person name="Barry K."/>
            <person name="LaButti K."/>
            <person name="Viragh M."/>
            <person name="Koriabine M."/>
            <person name="Yan M."/>
            <person name="Riley R."/>
            <person name="Champramary S."/>
            <person name="Plett K.L."/>
            <person name="Tsai I.J."/>
            <person name="Slot J."/>
            <person name="Sipos G."/>
            <person name="Plett J."/>
            <person name="Nagy L.G."/>
            <person name="Grigoriev I.V."/>
        </authorList>
    </citation>
    <scope>NUCLEOTIDE SEQUENCE</scope>
    <source>
        <strain evidence="1">CCBAS 213</strain>
    </source>
</reference>
<dbReference type="SUPFAM" id="SSF56112">
    <property type="entry name" value="Protein kinase-like (PK-like)"/>
    <property type="match status" value="1"/>
</dbReference>
<dbReference type="GO" id="GO:0005634">
    <property type="term" value="C:nucleus"/>
    <property type="evidence" value="ECO:0007669"/>
    <property type="project" value="TreeGrafter"/>
</dbReference>
<dbReference type="GO" id="GO:0004674">
    <property type="term" value="F:protein serine/threonine kinase activity"/>
    <property type="evidence" value="ECO:0007669"/>
    <property type="project" value="TreeGrafter"/>
</dbReference>
<accession>A0AA39MZ64</accession>
<dbReference type="GeneID" id="85366709"/>
<evidence type="ECO:0000313" key="2">
    <source>
        <dbReference type="Proteomes" id="UP001175211"/>
    </source>
</evidence>
<evidence type="ECO:0000313" key="1">
    <source>
        <dbReference type="EMBL" id="KAK0452042.1"/>
    </source>
</evidence>
<keyword evidence="1" id="KW-0808">Transferase</keyword>
<dbReference type="GO" id="GO:0044773">
    <property type="term" value="P:mitotic DNA damage checkpoint signaling"/>
    <property type="evidence" value="ECO:0007669"/>
    <property type="project" value="TreeGrafter"/>
</dbReference>
<comment type="caution">
    <text evidence="1">The sequence shown here is derived from an EMBL/GenBank/DDBJ whole genome shotgun (WGS) entry which is preliminary data.</text>
</comment>
<sequence>MMRNLLCRPSRPFEPREYEKMYGKKYFAFRGLSMDQQMVFWDSCRALLLSRGYHLYKPASGPCHEYISVPTLPSFSGPVQYPYAYREANALIDSPRDPFMGACNRSMVFYAQDSEGRHVVLKHVCGNSQEYRILRFLQSQGFQAMEENCIMPVLELIEHKENWLVVMPRWGSASRNPPLHRVEDILHYMLCLLKALIYLHANSIVHRDITLLNSLVNHIEAHPSRAAAAIGYRQGLREHGLIKYAMFDFDLSIHMPENVRLLPASYTWITVGPWPHDAAQGEYMYDPFAYDVALLGIVFCLEFQHLTKYIPMLAPLFDSMVTDDISRRFTAAQALEFLSDNWKEFISSSQSLPYDLEWEGMSWDEYDRWAGLPDDFVRKWGYLREPSPTKMTRFLRWSCDSYRIYRTVAWLRRSIDKMRQKDSREMESYRAIPL</sequence>
<dbReference type="PANTHER" id="PTHR44167">
    <property type="entry name" value="OVARIAN-SPECIFIC SERINE/THREONINE-PROTEIN KINASE LOK-RELATED"/>
    <property type="match status" value="1"/>
</dbReference>
<keyword evidence="2" id="KW-1185">Reference proteome</keyword>
<protein>
    <submittedName>
        <fullName evidence="1">Other/AgaK1 protein kinase</fullName>
    </submittedName>
</protein>
<dbReference type="Gene3D" id="1.10.510.10">
    <property type="entry name" value="Transferase(Phosphotransferase) domain 1"/>
    <property type="match status" value="1"/>
</dbReference>
<dbReference type="InterPro" id="IPR011009">
    <property type="entry name" value="Kinase-like_dom_sf"/>
</dbReference>
<proteinExistence type="predicted"/>
<keyword evidence="1" id="KW-0418">Kinase</keyword>
<dbReference type="Proteomes" id="UP001175211">
    <property type="component" value="Unassembled WGS sequence"/>
</dbReference>
<dbReference type="PANTHER" id="PTHR44167:SF24">
    <property type="entry name" value="SERINE_THREONINE-PROTEIN KINASE CHK2"/>
    <property type="match status" value="1"/>
</dbReference>
<gene>
    <name evidence="1" type="ORF">EV420DRAFT_704179</name>
</gene>
<name>A0AA39MZ64_ARMTA</name>
<dbReference type="RefSeq" id="XP_060327876.1">
    <property type="nucleotide sequence ID" value="XM_060483161.1"/>
</dbReference>
<organism evidence="1 2">
    <name type="scientific">Armillaria tabescens</name>
    <name type="common">Ringless honey mushroom</name>
    <name type="synonym">Agaricus tabescens</name>
    <dbReference type="NCBI Taxonomy" id="1929756"/>
    <lineage>
        <taxon>Eukaryota</taxon>
        <taxon>Fungi</taxon>
        <taxon>Dikarya</taxon>
        <taxon>Basidiomycota</taxon>
        <taxon>Agaricomycotina</taxon>
        <taxon>Agaricomycetes</taxon>
        <taxon>Agaricomycetidae</taxon>
        <taxon>Agaricales</taxon>
        <taxon>Marasmiineae</taxon>
        <taxon>Physalacriaceae</taxon>
        <taxon>Desarmillaria</taxon>
    </lineage>
</organism>
<dbReference type="AlphaFoldDB" id="A0AA39MZ64"/>